<organism evidence="2 3">
    <name type="scientific">Streptomyces marincola</name>
    <dbReference type="NCBI Taxonomy" id="2878388"/>
    <lineage>
        <taxon>Bacteria</taxon>
        <taxon>Bacillati</taxon>
        <taxon>Actinomycetota</taxon>
        <taxon>Actinomycetes</taxon>
        <taxon>Kitasatosporales</taxon>
        <taxon>Streptomycetaceae</taxon>
        <taxon>Streptomyces</taxon>
    </lineage>
</organism>
<protein>
    <submittedName>
        <fullName evidence="2">DUF4440 domain-containing protein</fullName>
    </submittedName>
</protein>
<dbReference type="RefSeq" id="WP_086160917.1">
    <property type="nucleotide sequence ID" value="NZ_CP021121.1"/>
</dbReference>
<evidence type="ECO:0000259" key="1">
    <source>
        <dbReference type="Pfam" id="PF14534"/>
    </source>
</evidence>
<dbReference type="KEGG" id="smao:CAG99_21620"/>
<reference evidence="2 3" key="1">
    <citation type="submission" date="2017-05" db="EMBL/GenBank/DDBJ databases">
        <title>Complete genome sequence of Streptomyces sp. SCSIO 03032 revealed the diverse biosynthetic pathways for its bioactive secondary metabolites.</title>
        <authorList>
            <person name="Ma L."/>
            <person name="Zhu Y."/>
            <person name="Zhang W."/>
            <person name="Zhang G."/>
            <person name="Tian X."/>
            <person name="Zhang S."/>
            <person name="Zhang C."/>
        </authorList>
    </citation>
    <scope>NUCLEOTIDE SEQUENCE [LARGE SCALE GENOMIC DNA]</scope>
    <source>
        <strain evidence="2 3">SCSIO 03032</strain>
    </source>
</reference>
<dbReference type="OrthoDB" id="4212466at2"/>
<dbReference type="AlphaFoldDB" id="A0A1W7D2A2"/>
<proteinExistence type="predicted"/>
<keyword evidence="3" id="KW-1185">Reference proteome</keyword>
<dbReference type="InterPro" id="IPR027843">
    <property type="entry name" value="DUF4440"/>
</dbReference>
<evidence type="ECO:0000313" key="2">
    <source>
        <dbReference type="EMBL" id="ARQ71077.1"/>
    </source>
</evidence>
<sequence>MTTDTTTETDLYDLDLTDDPEVQNAVFLRAFNSGDGAAFDRLYRDDAISNLSGKPLTGNERTEAIKQFLATGPSLDSSIKYAYTAGDTILVVVDFNLEITKEAGERQKIHGTCTDVLRRVENGKWMMAIDRPVADKLPV</sequence>
<dbReference type="InterPro" id="IPR032710">
    <property type="entry name" value="NTF2-like_dom_sf"/>
</dbReference>
<dbReference type="SUPFAM" id="SSF54427">
    <property type="entry name" value="NTF2-like"/>
    <property type="match status" value="1"/>
</dbReference>
<accession>A0A1W7D2A2</accession>
<dbReference type="EMBL" id="CP021121">
    <property type="protein sequence ID" value="ARQ71077.1"/>
    <property type="molecule type" value="Genomic_DNA"/>
</dbReference>
<gene>
    <name evidence="2" type="ORF">CAG99_21620</name>
</gene>
<evidence type="ECO:0000313" key="3">
    <source>
        <dbReference type="Proteomes" id="UP000194218"/>
    </source>
</evidence>
<dbReference type="Gene3D" id="3.10.450.50">
    <property type="match status" value="1"/>
</dbReference>
<dbReference type="Proteomes" id="UP000194218">
    <property type="component" value="Chromosome"/>
</dbReference>
<name>A0A1W7D2A2_9ACTN</name>
<dbReference type="Pfam" id="PF14534">
    <property type="entry name" value="DUF4440"/>
    <property type="match status" value="1"/>
</dbReference>
<feature type="domain" description="DUF4440" evidence="1">
    <location>
        <begin position="27"/>
        <end position="127"/>
    </location>
</feature>
<dbReference type="CDD" id="cd00531">
    <property type="entry name" value="NTF2_like"/>
    <property type="match status" value="1"/>
</dbReference>